<feature type="domain" description="Sushi" evidence="7">
    <location>
        <begin position="67"/>
        <end position="127"/>
    </location>
</feature>
<dbReference type="STRING" id="7574.A0A1S3IVX0"/>
<dbReference type="SUPFAM" id="SSF57196">
    <property type="entry name" value="EGF/Laminin"/>
    <property type="match status" value="1"/>
</dbReference>
<dbReference type="RefSeq" id="XP_013402106.1">
    <property type="nucleotide sequence ID" value="XM_013546652.1"/>
</dbReference>
<feature type="non-terminal residue" evidence="9">
    <location>
        <position position="1"/>
    </location>
</feature>
<feature type="domain" description="Sushi" evidence="7">
    <location>
        <begin position="481"/>
        <end position="546"/>
    </location>
</feature>
<dbReference type="Gene3D" id="2.10.70.10">
    <property type="entry name" value="Complement Module, domain 1"/>
    <property type="match status" value="3"/>
</dbReference>
<dbReference type="Proteomes" id="UP000085678">
    <property type="component" value="Unplaced"/>
</dbReference>
<dbReference type="KEGG" id="lak:106167783"/>
<feature type="domain" description="Sushi" evidence="7">
    <location>
        <begin position="196"/>
        <end position="258"/>
    </location>
</feature>
<comment type="caution">
    <text evidence="5">Lacks conserved residue(s) required for the propagation of feature annotation.</text>
</comment>
<protein>
    <submittedName>
        <fullName evidence="9">Sushi, von Willebrand factor type A, EGF and pentraxin domain-containing protein 1-like</fullName>
    </submittedName>
</protein>
<evidence type="ECO:0000259" key="7">
    <source>
        <dbReference type="PROSITE" id="PS50923"/>
    </source>
</evidence>
<accession>A0A1S3IVX0</accession>
<dbReference type="GeneID" id="106167783"/>
<dbReference type="InterPro" id="IPR003410">
    <property type="entry name" value="HYR_dom"/>
</dbReference>
<dbReference type="InParanoid" id="A0A1S3IVX0"/>
<dbReference type="PANTHER" id="PTHR19325">
    <property type="entry name" value="COMPLEMENT COMPONENT-RELATED SUSHI DOMAIN-CONTAINING"/>
    <property type="match status" value="1"/>
</dbReference>
<evidence type="ECO:0000313" key="8">
    <source>
        <dbReference type="Proteomes" id="UP000085678"/>
    </source>
</evidence>
<dbReference type="InterPro" id="IPR050350">
    <property type="entry name" value="Compl-Cell_Adhes-Reg"/>
</dbReference>
<evidence type="ECO:0000256" key="3">
    <source>
        <dbReference type="ARBA" id="ARBA00023157"/>
    </source>
</evidence>
<dbReference type="AlphaFoldDB" id="A0A1S3IVX0"/>
<evidence type="ECO:0000259" key="6">
    <source>
        <dbReference type="PROSITE" id="PS50825"/>
    </source>
</evidence>
<keyword evidence="1 5" id="KW-0768">Sushi</keyword>
<reference evidence="9" key="1">
    <citation type="submission" date="2025-08" db="UniProtKB">
        <authorList>
            <consortium name="RefSeq"/>
        </authorList>
    </citation>
    <scope>IDENTIFICATION</scope>
    <source>
        <tissue evidence="9">Gonads</tissue>
    </source>
</reference>
<dbReference type="PROSITE" id="PS50825">
    <property type="entry name" value="HYR"/>
    <property type="match status" value="1"/>
</dbReference>
<evidence type="ECO:0000256" key="5">
    <source>
        <dbReference type="PROSITE-ProRule" id="PRU00302"/>
    </source>
</evidence>
<keyword evidence="4" id="KW-0325">Glycoprotein</keyword>
<dbReference type="OrthoDB" id="6287073at2759"/>
<dbReference type="SUPFAM" id="SSF57535">
    <property type="entry name" value="Complement control module/SCR domain"/>
    <property type="match status" value="3"/>
</dbReference>
<evidence type="ECO:0000256" key="2">
    <source>
        <dbReference type="ARBA" id="ARBA00022737"/>
    </source>
</evidence>
<dbReference type="SMART" id="SM00032">
    <property type="entry name" value="CCP"/>
    <property type="match status" value="3"/>
</dbReference>
<feature type="disulfide bond" evidence="5">
    <location>
        <begin position="69"/>
        <end position="112"/>
    </location>
</feature>
<name>A0A1S3IVX0_LINAN</name>
<keyword evidence="2" id="KW-0677">Repeat</keyword>
<sequence length="626" mass="67593">IDECSEGTSGCTQICNNELGSYNCSCNTTEGYVLYTTNGTEMYYIPDIETGLRKGDSYHINHTCVLRMCPSPANAIINGKFLSGAYIFRVGERASYQCDLGYVMDGSTSMTCGADGQWIGEPPKCSVATCPPLNLTGLSAPPVVSPSSAVPYMSVVNMTCTVDGYNDPVVRTRQCLYDRTTNMYRLMGDRLECPVIDCGDPGVISGSNYTVGGTNFGDSFTFVCSRLNTLQGQSTMGDHVVRCRNNSRWDFGDLACKGDTCLDPGRPADGYQNATRYEQGSLVTYTCLRAGYEPRPEFPLMCIVVGDKLQWNASVPTCEDVESPQLMNCPQEVMYVKKYYAAGIIPPSATDNSGMATVTVSPATFLPNLTLTEPVNVTYTATDPSGNAVSCMVQIRIRSEMPPSLTCPDPVIVYIENNTLPKTVQFTGAVASAGAMVTYEPSEMTYNASDIDNLLSPVVVTARDMMNNTAQCRFHVAVKAANCTPWALPAPVNGMKSCMMSPGGGYTCTMTCDAGYAFEQAAGDLSYTCDGSQDWVPGNYVPDCVATSKALFTFSLRQTYDAAGGDLNDTCIQEYTALFNREIMAVTDAFEVNLGRFYVAGTNMTAIISDTTMGILSATQRGLDRQ</sequence>
<dbReference type="PANTHER" id="PTHR19325:SF575">
    <property type="entry name" value="LOCOMOTION-RELATED PROTEIN HIKARU GENKI"/>
    <property type="match status" value="1"/>
</dbReference>
<evidence type="ECO:0000256" key="4">
    <source>
        <dbReference type="ARBA" id="ARBA00023180"/>
    </source>
</evidence>
<keyword evidence="3 5" id="KW-1015">Disulfide bond</keyword>
<dbReference type="InterPro" id="IPR035976">
    <property type="entry name" value="Sushi/SCR/CCP_sf"/>
</dbReference>
<feature type="domain" description="HYR" evidence="6">
    <location>
        <begin position="319"/>
        <end position="399"/>
    </location>
</feature>
<organism evidence="8 9">
    <name type="scientific">Lingula anatina</name>
    <name type="common">Brachiopod</name>
    <name type="synonym">Lingula unguis</name>
    <dbReference type="NCBI Taxonomy" id="7574"/>
    <lineage>
        <taxon>Eukaryota</taxon>
        <taxon>Metazoa</taxon>
        <taxon>Spiralia</taxon>
        <taxon>Lophotrochozoa</taxon>
        <taxon>Brachiopoda</taxon>
        <taxon>Linguliformea</taxon>
        <taxon>Lingulata</taxon>
        <taxon>Lingulida</taxon>
        <taxon>Linguloidea</taxon>
        <taxon>Lingulidae</taxon>
        <taxon>Lingula</taxon>
    </lineage>
</organism>
<evidence type="ECO:0000256" key="1">
    <source>
        <dbReference type="ARBA" id="ARBA00022659"/>
    </source>
</evidence>
<evidence type="ECO:0000313" key="9">
    <source>
        <dbReference type="RefSeq" id="XP_013402106.1"/>
    </source>
</evidence>
<proteinExistence type="predicted"/>
<dbReference type="Pfam" id="PF00084">
    <property type="entry name" value="Sushi"/>
    <property type="match status" value="1"/>
</dbReference>
<dbReference type="PROSITE" id="PS50923">
    <property type="entry name" value="SUSHI"/>
    <property type="match status" value="4"/>
</dbReference>
<feature type="domain" description="Sushi" evidence="7">
    <location>
        <begin position="259"/>
        <end position="320"/>
    </location>
</feature>
<dbReference type="InterPro" id="IPR000436">
    <property type="entry name" value="Sushi_SCR_CCP_dom"/>
</dbReference>
<feature type="disulfide bond" evidence="5">
    <location>
        <begin position="98"/>
        <end position="125"/>
    </location>
</feature>
<gene>
    <name evidence="9" type="primary">LOC106167783</name>
</gene>
<dbReference type="Gene3D" id="2.10.25.10">
    <property type="entry name" value="Laminin"/>
    <property type="match status" value="1"/>
</dbReference>
<keyword evidence="8" id="KW-1185">Reference proteome</keyword>
<dbReference type="CDD" id="cd00033">
    <property type="entry name" value="CCP"/>
    <property type="match status" value="2"/>
</dbReference>